<feature type="domain" description="SUF system FeS cluster assembly SufBD core" evidence="2">
    <location>
        <begin position="174"/>
        <end position="400"/>
    </location>
</feature>
<dbReference type="PANTHER" id="PTHR30508:SF1">
    <property type="entry name" value="UPF0051 PROTEIN ABCI8, CHLOROPLASTIC-RELATED"/>
    <property type="match status" value="1"/>
</dbReference>
<evidence type="ECO:0000256" key="1">
    <source>
        <dbReference type="ARBA" id="ARBA00043967"/>
    </source>
</evidence>
<dbReference type="NCBIfam" id="TIGR01981">
    <property type="entry name" value="sufD"/>
    <property type="match status" value="1"/>
</dbReference>
<gene>
    <name evidence="4" type="ORF">FD14_GL002166</name>
</gene>
<feature type="domain" description="SUF system FeS cluster assembly SufBD N-terminal" evidence="3">
    <location>
        <begin position="95"/>
        <end position="163"/>
    </location>
</feature>
<protein>
    <submittedName>
        <fullName evidence="4">Iron sulfur ABC transporter</fullName>
    </submittedName>
</protein>
<name>A0A0R2FNC6_9LACO</name>
<evidence type="ECO:0000259" key="3">
    <source>
        <dbReference type="Pfam" id="PF19295"/>
    </source>
</evidence>
<dbReference type="PATRIC" id="fig|1423804.4.peg.2351"/>
<dbReference type="Pfam" id="PF01458">
    <property type="entry name" value="SUFBD_core"/>
    <property type="match status" value="1"/>
</dbReference>
<dbReference type="Proteomes" id="UP000051442">
    <property type="component" value="Unassembled WGS sequence"/>
</dbReference>
<sequence>MGVTKMAVTTIPTLDPQWLTAARFADEPQWLTEQRQAAWTQLADLPLPRFTKVAYGDWPLTAFTNELAKPAAPIDDATDDYQLVSVGQTTQTLTLPDALQQQGVILCDWPTALREHEALVRRYLFQKAVRPNEDRLTALNAALMNAGAFLYIPENAVLKTPINLWQLQDSRQAANFISHTVIVAAPHSDFQVLQHLSTVGEVANPAHVTVEVIAEAGSHVRFSSLDAFGKTTHAYVNRRGHLERDAEIDWTMGVFNEGNVIADFNSNLREPGSHTEVQTVAVSTHDQQQGINTKVTNYGRHSEGNILQRGVVLQDSTLVFNGIGKIIHGAHGAKAQQENRLLMLSPTASGDANPILLINENDVIAGHAASVGRINEKQLYYLMSRGLPEAVAKRLVIRGFLGVILSAIPVVSVRQRMIDLIDQKLNLAEAGDQRD</sequence>
<dbReference type="Pfam" id="PF19295">
    <property type="entry name" value="SufBD_N"/>
    <property type="match status" value="1"/>
</dbReference>
<dbReference type="InterPro" id="IPR011542">
    <property type="entry name" value="SUF_FeS_clus_asmbl_SufD"/>
</dbReference>
<comment type="similarity">
    <text evidence="1">Belongs to the iron-sulfur cluster assembly SufBD family.</text>
</comment>
<organism evidence="4 5">
    <name type="scientific">Secundilactobacillus similis DSM 23365 = JCM 2765</name>
    <dbReference type="NCBI Taxonomy" id="1423804"/>
    <lineage>
        <taxon>Bacteria</taxon>
        <taxon>Bacillati</taxon>
        <taxon>Bacillota</taxon>
        <taxon>Bacilli</taxon>
        <taxon>Lactobacillales</taxon>
        <taxon>Lactobacillaceae</taxon>
        <taxon>Secundilactobacillus</taxon>
    </lineage>
</organism>
<dbReference type="STRING" id="1423804.FD14_GL002166"/>
<evidence type="ECO:0000313" key="4">
    <source>
        <dbReference type="EMBL" id="KRN26380.1"/>
    </source>
</evidence>
<comment type="caution">
    <text evidence="4">The sequence shown here is derived from an EMBL/GenBank/DDBJ whole genome shotgun (WGS) entry which is preliminary data.</text>
</comment>
<dbReference type="InterPro" id="IPR045595">
    <property type="entry name" value="SufBD_N"/>
</dbReference>
<accession>A0A0R2FNC6</accession>
<proteinExistence type="inferred from homology"/>
<dbReference type="SUPFAM" id="SSF101960">
    <property type="entry name" value="Stabilizer of iron transporter SufD"/>
    <property type="match status" value="1"/>
</dbReference>
<dbReference type="PANTHER" id="PTHR30508">
    <property type="entry name" value="FES CLUSTER ASSEMBLY PROTEIN SUF"/>
    <property type="match status" value="1"/>
</dbReference>
<dbReference type="InterPro" id="IPR055346">
    <property type="entry name" value="Fe-S_cluster_assembly_SufBD"/>
</dbReference>
<dbReference type="InterPro" id="IPR000825">
    <property type="entry name" value="SUF_FeS_clus_asmbl_SufBD_core"/>
</dbReference>
<dbReference type="EMBL" id="AYZM01000035">
    <property type="protein sequence ID" value="KRN26380.1"/>
    <property type="molecule type" value="Genomic_DNA"/>
</dbReference>
<evidence type="ECO:0000259" key="2">
    <source>
        <dbReference type="Pfam" id="PF01458"/>
    </source>
</evidence>
<reference evidence="4 5" key="1">
    <citation type="journal article" date="2015" name="Genome Announc.">
        <title>Expanding the biotechnology potential of lactobacilli through comparative genomics of 213 strains and associated genera.</title>
        <authorList>
            <person name="Sun Z."/>
            <person name="Harris H.M."/>
            <person name="McCann A."/>
            <person name="Guo C."/>
            <person name="Argimon S."/>
            <person name="Zhang W."/>
            <person name="Yang X."/>
            <person name="Jeffery I.B."/>
            <person name="Cooney J.C."/>
            <person name="Kagawa T.F."/>
            <person name="Liu W."/>
            <person name="Song Y."/>
            <person name="Salvetti E."/>
            <person name="Wrobel A."/>
            <person name="Rasinkangas P."/>
            <person name="Parkhill J."/>
            <person name="Rea M.C."/>
            <person name="O'Sullivan O."/>
            <person name="Ritari J."/>
            <person name="Douillard F.P."/>
            <person name="Paul Ross R."/>
            <person name="Yang R."/>
            <person name="Briner A.E."/>
            <person name="Felis G.E."/>
            <person name="de Vos W.M."/>
            <person name="Barrangou R."/>
            <person name="Klaenhammer T.R."/>
            <person name="Caufield P.W."/>
            <person name="Cui Y."/>
            <person name="Zhang H."/>
            <person name="O'Toole P.W."/>
        </authorList>
    </citation>
    <scope>NUCLEOTIDE SEQUENCE [LARGE SCALE GENOMIC DNA]</scope>
    <source>
        <strain evidence="4 5">DSM 23365</strain>
    </source>
</reference>
<dbReference type="InterPro" id="IPR037284">
    <property type="entry name" value="SUF_FeS_clus_asmbl_SufBD_sf"/>
</dbReference>
<evidence type="ECO:0000313" key="5">
    <source>
        <dbReference type="Proteomes" id="UP000051442"/>
    </source>
</evidence>
<dbReference type="AlphaFoldDB" id="A0A0R2FNC6"/>
<dbReference type="GO" id="GO:0016226">
    <property type="term" value="P:iron-sulfur cluster assembly"/>
    <property type="evidence" value="ECO:0007669"/>
    <property type="project" value="InterPro"/>
</dbReference>
<keyword evidence="5" id="KW-1185">Reference proteome</keyword>